<dbReference type="EnsemblMetazoa" id="HelroT178496">
    <property type="protein sequence ID" value="HelroP178496"/>
    <property type="gene ID" value="HelroG178496"/>
</dbReference>
<sequence length="263" mass="30659">METNEKQKPSYAKAFEEFRKLGNVNKIYAEVFDQVDKSYLEHVRHVISVGPGPGINDLTFLKKLTPNLVHFTAIETNDSCLNELKDNVKKFLSSDVVVEVHQTKGQVWEGPKSKADLVLLFQVLYFFDESERMKLYKKCFNEWLSPDGKLFILHNKDKHETVNTYFLNDIYRETAKKLQLESFKIKQELIELGYVIEKVYNFEYFQDLKVLNDYVVAFIMINAEPPYENEEIVRKTLKKLINEGNKGYSSGDLFSVIKNNQSA</sequence>
<dbReference type="CTD" id="20206794"/>
<accession>T1FD95</accession>
<dbReference type="EMBL" id="AMQM01006457">
    <property type="status" value="NOT_ANNOTATED_CDS"/>
    <property type="molecule type" value="Genomic_DNA"/>
</dbReference>
<protein>
    <recommendedName>
        <fullName evidence="4">Methyltransferase domain-containing protein</fullName>
    </recommendedName>
</protein>
<evidence type="ECO:0000313" key="2">
    <source>
        <dbReference type="EnsemblMetazoa" id="HelroP178496"/>
    </source>
</evidence>
<evidence type="ECO:0000313" key="1">
    <source>
        <dbReference type="EMBL" id="ESN97050.1"/>
    </source>
</evidence>
<reference evidence="2" key="3">
    <citation type="submission" date="2015-06" db="UniProtKB">
        <authorList>
            <consortium name="EnsemblMetazoa"/>
        </authorList>
    </citation>
    <scope>IDENTIFICATION</scope>
</reference>
<dbReference type="Proteomes" id="UP000015101">
    <property type="component" value="Unassembled WGS sequence"/>
</dbReference>
<dbReference type="KEGG" id="hro:HELRODRAFT_178496"/>
<dbReference type="InterPro" id="IPR029063">
    <property type="entry name" value="SAM-dependent_MTases_sf"/>
</dbReference>
<reference evidence="1 3" key="2">
    <citation type="journal article" date="2013" name="Nature">
        <title>Insights into bilaterian evolution from three spiralian genomes.</title>
        <authorList>
            <person name="Simakov O."/>
            <person name="Marletaz F."/>
            <person name="Cho S.J."/>
            <person name="Edsinger-Gonzales E."/>
            <person name="Havlak P."/>
            <person name="Hellsten U."/>
            <person name="Kuo D.H."/>
            <person name="Larsson T."/>
            <person name="Lv J."/>
            <person name="Arendt D."/>
            <person name="Savage R."/>
            <person name="Osoegawa K."/>
            <person name="de Jong P."/>
            <person name="Grimwood J."/>
            <person name="Chapman J.A."/>
            <person name="Shapiro H."/>
            <person name="Aerts A."/>
            <person name="Otillar R.P."/>
            <person name="Terry A.Y."/>
            <person name="Boore J.L."/>
            <person name="Grigoriev I.V."/>
            <person name="Lindberg D.R."/>
            <person name="Seaver E.C."/>
            <person name="Weisblat D.A."/>
            <person name="Putnam N.H."/>
            <person name="Rokhsar D.S."/>
        </authorList>
    </citation>
    <scope>NUCLEOTIDE SEQUENCE</scope>
</reference>
<dbReference type="SUPFAM" id="SSF53335">
    <property type="entry name" value="S-adenosyl-L-methionine-dependent methyltransferases"/>
    <property type="match status" value="1"/>
</dbReference>
<dbReference type="InParanoid" id="T1FD95"/>
<reference evidence="3" key="1">
    <citation type="submission" date="2012-12" db="EMBL/GenBank/DDBJ databases">
        <authorList>
            <person name="Hellsten U."/>
            <person name="Grimwood J."/>
            <person name="Chapman J.A."/>
            <person name="Shapiro H."/>
            <person name="Aerts A."/>
            <person name="Otillar R.P."/>
            <person name="Terry A.Y."/>
            <person name="Boore J.L."/>
            <person name="Simakov O."/>
            <person name="Marletaz F."/>
            <person name="Cho S.-J."/>
            <person name="Edsinger-Gonzales E."/>
            <person name="Havlak P."/>
            <person name="Kuo D.-H."/>
            <person name="Larsson T."/>
            <person name="Lv J."/>
            <person name="Arendt D."/>
            <person name="Savage R."/>
            <person name="Osoegawa K."/>
            <person name="de Jong P."/>
            <person name="Lindberg D.R."/>
            <person name="Seaver E.C."/>
            <person name="Weisblat D.A."/>
            <person name="Putnam N.H."/>
            <person name="Grigoriev I.V."/>
            <person name="Rokhsar D.S."/>
        </authorList>
    </citation>
    <scope>NUCLEOTIDE SEQUENCE</scope>
</reference>
<name>T1FD95_HELRO</name>
<dbReference type="AlphaFoldDB" id="T1FD95"/>
<organism evidence="2 3">
    <name type="scientific">Helobdella robusta</name>
    <name type="common">Californian leech</name>
    <dbReference type="NCBI Taxonomy" id="6412"/>
    <lineage>
        <taxon>Eukaryota</taxon>
        <taxon>Metazoa</taxon>
        <taxon>Spiralia</taxon>
        <taxon>Lophotrochozoa</taxon>
        <taxon>Annelida</taxon>
        <taxon>Clitellata</taxon>
        <taxon>Hirudinea</taxon>
        <taxon>Rhynchobdellida</taxon>
        <taxon>Glossiphoniidae</taxon>
        <taxon>Helobdella</taxon>
    </lineage>
</organism>
<proteinExistence type="predicted"/>
<dbReference type="GeneID" id="20206794"/>
<dbReference type="Gene3D" id="3.40.50.150">
    <property type="entry name" value="Vaccinia Virus protein VP39"/>
    <property type="match status" value="1"/>
</dbReference>
<keyword evidence="3" id="KW-1185">Reference proteome</keyword>
<evidence type="ECO:0000313" key="3">
    <source>
        <dbReference type="Proteomes" id="UP000015101"/>
    </source>
</evidence>
<dbReference type="RefSeq" id="XP_009024835.1">
    <property type="nucleotide sequence ID" value="XM_009026587.1"/>
</dbReference>
<dbReference type="HOGENOM" id="CLU_093975_0_0_1"/>
<dbReference type="EMBL" id="KB097456">
    <property type="protein sequence ID" value="ESN97050.1"/>
    <property type="molecule type" value="Genomic_DNA"/>
</dbReference>
<gene>
    <name evidence="2" type="primary">20206794</name>
    <name evidence="1" type="ORF">HELRODRAFT_178496</name>
</gene>
<evidence type="ECO:0008006" key="4">
    <source>
        <dbReference type="Google" id="ProtNLM"/>
    </source>
</evidence>